<evidence type="ECO:0000313" key="3">
    <source>
        <dbReference type="Proteomes" id="UP000595917"/>
    </source>
</evidence>
<keyword evidence="3" id="KW-1185">Reference proteome</keyword>
<dbReference type="InterPro" id="IPR053136">
    <property type="entry name" value="UTP_pyrophosphatase-like"/>
</dbReference>
<sequence length="233" mass="27797">MLMRIAGIEVRIDKKKIKNMHLYVKPPDGMVSVSAPLDMSDEAIERFVRTKVSWIKAQQAKFAGQLRQTQRQYISGETLYLWGKQYFLQVDYGKRYSLTLTGNTAIFTVREGSTAGQRDNFVREWYREKLKAEIMRLMPKWERITGLKCDFWQTKYMTNKWGTCNITNRKIWFNLQLAKKTTDCLEYIILHELIHLQVKNHNAEFLALMDKYMPHWRAAKKKLNDQILDYWEK</sequence>
<dbReference type="Proteomes" id="UP000595917">
    <property type="component" value="Chromosome"/>
</dbReference>
<dbReference type="KEGG" id="bhc:JFL75_17285"/>
<proteinExistence type="predicted"/>
<evidence type="ECO:0000259" key="1">
    <source>
        <dbReference type="Pfam" id="PF01863"/>
    </source>
</evidence>
<accession>A0A7T7XS17</accession>
<name>A0A7T7XS17_9SPIR</name>
<dbReference type="InterPro" id="IPR002725">
    <property type="entry name" value="YgjP-like_metallopeptidase"/>
</dbReference>
<dbReference type="Pfam" id="PF01863">
    <property type="entry name" value="YgjP-like"/>
    <property type="match status" value="1"/>
</dbReference>
<dbReference type="Gene3D" id="3.30.2010.10">
    <property type="entry name" value="Metalloproteases ('zincins'), catalytic domain"/>
    <property type="match status" value="1"/>
</dbReference>
<feature type="domain" description="YgjP-like metallopeptidase" evidence="1">
    <location>
        <begin position="21"/>
        <end position="225"/>
    </location>
</feature>
<reference evidence="2" key="1">
    <citation type="submission" date="2021-01" db="EMBL/GenBank/DDBJ databases">
        <title>Description of Breznakiella homolactica.</title>
        <authorList>
            <person name="Song Y."/>
            <person name="Brune A."/>
        </authorList>
    </citation>
    <scope>NUCLEOTIDE SEQUENCE</scope>
    <source>
        <strain evidence="2">RmG30</strain>
    </source>
</reference>
<organism evidence="2 3">
    <name type="scientific">Breznakiella homolactica</name>
    <dbReference type="NCBI Taxonomy" id="2798577"/>
    <lineage>
        <taxon>Bacteria</taxon>
        <taxon>Pseudomonadati</taxon>
        <taxon>Spirochaetota</taxon>
        <taxon>Spirochaetia</taxon>
        <taxon>Spirochaetales</taxon>
        <taxon>Breznakiellaceae</taxon>
        <taxon>Breznakiella</taxon>
    </lineage>
</organism>
<dbReference type="AlphaFoldDB" id="A0A7T7XS17"/>
<dbReference type="CDD" id="cd07344">
    <property type="entry name" value="M48_yhfN_like"/>
    <property type="match status" value="1"/>
</dbReference>
<dbReference type="EMBL" id="CP067089">
    <property type="protein sequence ID" value="QQO11431.1"/>
    <property type="molecule type" value="Genomic_DNA"/>
</dbReference>
<gene>
    <name evidence="2" type="ORF">JFL75_17285</name>
</gene>
<protein>
    <submittedName>
        <fullName evidence="2">M48 family metallopeptidase</fullName>
    </submittedName>
</protein>
<dbReference type="PANTHER" id="PTHR30399:SF1">
    <property type="entry name" value="UTP PYROPHOSPHATASE"/>
    <property type="match status" value="1"/>
</dbReference>
<dbReference type="PANTHER" id="PTHR30399">
    <property type="entry name" value="UNCHARACTERIZED PROTEIN YGJP"/>
    <property type="match status" value="1"/>
</dbReference>
<evidence type="ECO:0000313" key="2">
    <source>
        <dbReference type="EMBL" id="QQO11431.1"/>
    </source>
</evidence>